<dbReference type="Gene3D" id="3.40.30.10">
    <property type="entry name" value="Glutaredoxin"/>
    <property type="match status" value="1"/>
</dbReference>
<keyword evidence="4" id="KW-1185">Reference proteome</keyword>
<dbReference type="RefSeq" id="WP_284389617.1">
    <property type="nucleotide sequence ID" value="NZ_BSNK01000002.1"/>
</dbReference>
<reference evidence="3" key="1">
    <citation type="journal article" date="2014" name="Int. J. Syst. Evol. Microbiol.">
        <title>Complete genome of a new Firmicutes species belonging to the dominant human colonic microbiota ('Ruminococcus bicirculans') reveals two chromosomes and a selective capacity to utilize plant glucans.</title>
        <authorList>
            <consortium name="NISC Comparative Sequencing Program"/>
            <person name="Wegmann U."/>
            <person name="Louis P."/>
            <person name="Goesmann A."/>
            <person name="Henrissat B."/>
            <person name="Duncan S.H."/>
            <person name="Flint H.J."/>
        </authorList>
    </citation>
    <scope>NUCLEOTIDE SEQUENCE</scope>
    <source>
        <strain evidence="3">NBRC 108219</strain>
    </source>
</reference>
<feature type="chain" id="PRO_5045162323" evidence="1">
    <location>
        <begin position="25"/>
        <end position="207"/>
    </location>
</feature>
<feature type="domain" description="Alkyl hydroperoxide reductase subunit C/ Thiol specific antioxidant" evidence="2">
    <location>
        <begin position="29"/>
        <end position="156"/>
    </location>
</feature>
<organism evidence="3 4">
    <name type="scientific">Algimonas ampicilliniresistens</name>
    <dbReference type="NCBI Taxonomy" id="1298735"/>
    <lineage>
        <taxon>Bacteria</taxon>
        <taxon>Pseudomonadati</taxon>
        <taxon>Pseudomonadota</taxon>
        <taxon>Alphaproteobacteria</taxon>
        <taxon>Maricaulales</taxon>
        <taxon>Robiginitomaculaceae</taxon>
        <taxon>Algimonas</taxon>
    </lineage>
</organism>
<dbReference type="SUPFAM" id="SSF52833">
    <property type="entry name" value="Thioredoxin-like"/>
    <property type="match status" value="1"/>
</dbReference>
<accession>A0ABQ5VAH6</accession>
<dbReference type="InterPro" id="IPR047262">
    <property type="entry name" value="PRX-like1"/>
</dbReference>
<reference evidence="3" key="2">
    <citation type="submission" date="2023-01" db="EMBL/GenBank/DDBJ databases">
        <title>Draft genome sequence of Algimonas ampicilliniresistens strain NBRC 108219.</title>
        <authorList>
            <person name="Sun Q."/>
            <person name="Mori K."/>
        </authorList>
    </citation>
    <scope>NUCLEOTIDE SEQUENCE</scope>
    <source>
        <strain evidence="3">NBRC 108219</strain>
    </source>
</reference>
<name>A0ABQ5VAH6_9PROT</name>
<evidence type="ECO:0000313" key="4">
    <source>
        <dbReference type="Proteomes" id="UP001161391"/>
    </source>
</evidence>
<dbReference type="Proteomes" id="UP001161391">
    <property type="component" value="Unassembled WGS sequence"/>
</dbReference>
<comment type="caution">
    <text evidence="3">The sequence shown here is derived from an EMBL/GenBank/DDBJ whole genome shotgun (WGS) entry which is preliminary data.</text>
</comment>
<sequence length="207" mass="21848">MKTFALALTLPLASVLAFSAPAFAKIATGSTVSDMAVVDSNGVTHNLSDFEGQRVILEWTNEGCPYVKKHYKSNNMQALQREATASETETVWLSVISSAPGKQGHKDGNGANQTVERYAAAPTAVILDEEGTMGLAFSARTTPHMYIIDADQTLVYQGAIDDNSSSSVASIDGATNYVRAALADLDAGRAVATTDTQPYGCSVKYAS</sequence>
<evidence type="ECO:0000256" key="1">
    <source>
        <dbReference type="SAM" id="SignalP"/>
    </source>
</evidence>
<gene>
    <name evidence="3" type="ORF">GCM10007853_16870</name>
</gene>
<dbReference type="InterPro" id="IPR000866">
    <property type="entry name" value="AhpC/TSA"/>
</dbReference>
<proteinExistence type="predicted"/>
<dbReference type="EMBL" id="BSNK01000002">
    <property type="protein sequence ID" value="GLQ23813.1"/>
    <property type="molecule type" value="Genomic_DNA"/>
</dbReference>
<dbReference type="InterPro" id="IPR036249">
    <property type="entry name" value="Thioredoxin-like_sf"/>
</dbReference>
<evidence type="ECO:0000259" key="2">
    <source>
        <dbReference type="Pfam" id="PF00578"/>
    </source>
</evidence>
<dbReference type="PANTHER" id="PTHR43640:SF1">
    <property type="entry name" value="THIOREDOXIN-DEPENDENT PEROXIREDOXIN"/>
    <property type="match status" value="1"/>
</dbReference>
<protein>
    <submittedName>
        <fullName evidence="3">Thioredoxin family protein</fullName>
    </submittedName>
</protein>
<dbReference type="PANTHER" id="PTHR43640">
    <property type="entry name" value="OS07G0260300 PROTEIN"/>
    <property type="match status" value="1"/>
</dbReference>
<keyword evidence="1" id="KW-0732">Signal</keyword>
<feature type="signal peptide" evidence="1">
    <location>
        <begin position="1"/>
        <end position="24"/>
    </location>
</feature>
<evidence type="ECO:0000313" key="3">
    <source>
        <dbReference type="EMBL" id="GLQ23813.1"/>
    </source>
</evidence>
<dbReference type="Pfam" id="PF00578">
    <property type="entry name" value="AhpC-TSA"/>
    <property type="match status" value="1"/>
</dbReference>